<proteinExistence type="predicted"/>
<dbReference type="EMBL" id="AP027080">
    <property type="protein sequence ID" value="BDU72493.1"/>
    <property type="molecule type" value="Genomic_DNA"/>
</dbReference>
<dbReference type="GO" id="GO:0007165">
    <property type="term" value="P:signal transduction"/>
    <property type="evidence" value="ECO:0007669"/>
    <property type="project" value="InterPro"/>
</dbReference>
<dbReference type="SUPFAM" id="SSF75708">
    <property type="entry name" value="Chemotaxis phosphatase CheZ"/>
    <property type="match status" value="1"/>
</dbReference>
<dbReference type="SMART" id="SM00304">
    <property type="entry name" value="HAMP"/>
    <property type="match status" value="1"/>
</dbReference>
<gene>
    <name evidence="3" type="ORF">METEAL_16670</name>
</gene>
<feature type="region of interest" description="Disordered" evidence="1">
    <location>
        <begin position="1"/>
        <end position="20"/>
    </location>
</feature>
<evidence type="ECO:0000313" key="3">
    <source>
        <dbReference type="EMBL" id="BDU72493.1"/>
    </source>
</evidence>
<dbReference type="Proteomes" id="UP001238179">
    <property type="component" value="Chromosome"/>
</dbReference>
<protein>
    <recommendedName>
        <fullName evidence="2">HAMP domain-containing protein</fullName>
    </recommendedName>
</protein>
<accession>A0AA48GY42</accession>
<dbReference type="PROSITE" id="PS50885">
    <property type="entry name" value="HAMP"/>
    <property type="match status" value="1"/>
</dbReference>
<keyword evidence="4" id="KW-1185">Reference proteome</keyword>
<dbReference type="Pfam" id="PF00672">
    <property type="entry name" value="HAMP"/>
    <property type="match status" value="1"/>
</dbReference>
<feature type="domain" description="HAMP" evidence="2">
    <location>
        <begin position="63"/>
        <end position="109"/>
    </location>
</feature>
<dbReference type="GO" id="GO:0016020">
    <property type="term" value="C:membrane"/>
    <property type="evidence" value="ECO:0007669"/>
    <property type="project" value="InterPro"/>
</dbReference>
<evidence type="ECO:0000313" key="4">
    <source>
        <dbReference type="Proteomes" id="UP001238179"/>
    </source>
</evidence>
<dbReference type="KEGG" id="msil:METEAL_16670"/>
<dbReference type="RefSeq" id="WP_316415400.1">
    <property type="nucleotide sequence ID" value="NZ_AP027080.1"/>
</dbReference>
<evidence type="ECO:0000259" key="2">
    <source>
        <dbReference type="PROSITE" id="PS50885"/>
    </source>
</evidence>
<dbReference type="Gene3D" id="1.10.287.500">
    <property type="entry name" value="Helix hairpin bin"/>
    <property type="match status" value="1"/>
</dbReference>
<name>A0AA48GY42_9BACT</name>
<reference evidence="4" key="1">
    <citation type="journal article" date="2023" name="Int. J. Syst. Evol. Microbiol.">
        <title>Mesoterricola silvestris gen. nov., sp. nov., Mesoterricola sediminis sp. nov., Geothrix oryzae sp. nov., Geothrix edaphica sp. nov., Geothrix rubra sp. nov., and Geothrix limicola sp. nov., six novel members of Acidobacteriota isolated from soils.</title>
        <authorList>
            <person name="Itoh H."/>
            <person name="Sugisawa Y."/>
            <person name="Mise K."/>
            <person name="Xu Z."/>
            <person name="Kuniyasu M."/>
            <person name="Ushijima N."/>
            <person name="Kawano K."/>
            <person name="Kobayashi E."/>
            <person name="Shiratori Y."/>
            <person name="Masuda Y."/>
            <person name="Senoo K."/>
        </authorList>
    </citation>
    <scope>NUCLEOTIDE SEQUENCE [LARGE SCALE GENOMIC DNA]</scope>
    <source>
        <strain evidence="4">W79</strain>
    </source>
</reference>
<dbReference type="AlphaFoldDB" id="A0AA48GY42"/>
<dbReference type="InterPro" id="IPR003660">
    <property type="entry name" value="HAMP_dom"/>
</dbReference>
<organism evidence="3 4">
    <name type="scientific">Mesoterricola silvestris</name>
    <dbReference type="NCBI Taxonomy" id="2927979"/>
    <lineage>
        <taxon>Bacteria</taxon>
        <taxon>Pseudomonadati</taxon>
        <taxon>Acidobacteriota</taxon>
        <taxon>Holophagae</taxon>
        <taxon>Holophagales</taxon>
        <taxon>Holophagaceae</taxon>
        <taxon>Mesoterricola</taxon>
    </lineage>
</organism>
<dbReference type="CDD" id="cd06225">
    <property type="entry name" value="HAMP"/>
    <property type="match status" value="1"/>
</dbReference>
<evidence type="ECO:0000256" key="1">
    <source>
        <dbReference type="SAM" id="MobiDB-lite"/>
    </source>
</evidence>
<sequence>MENQEPLTPTDPAVPNGTEEIQPEGLLKEFRERGEALDHRLDALLDLVQAIRTEIHQESQTELQRLARAAEDMANGKIFQQIDIQAKGELGALVASINSTLMNLQQLDSSVKQQSTQVPELAAQLDAITADTEKATQNVMNRLDVLMAASDQAQSSVKAAVKSLVATQEAQAKFHAQMDTYLEKASQGADPAQLSQEILEFLFEHQMNPPPPPADMEACLAPLNTVADEAFEILNTLQFQDITRQKVEKVVLLLKQFKDGLNRLLAIFNIEGALVGIPPQEEAIFDNRATATQDHIFETSLEADDKKESVDDIIAQFKKAKG</sequence>